<organism evidence="1 2">
    <name type="scientific">Mycolicibacterium sphagni</name>
    <dbReference type="NCBI Taxonomy" id="1786"/>
    <lineage>
        <taxon>Bacteria</taxon>
        <taxon>Bacillati</taxon>
        <taxon>Actinomycetota</taxon>
        <taxon>Actinomycetes</taxon>
        <taxon>Mycobacteriales</taxon>
        <taxon>Mycobacteriaceae</taxon>
        <taxon>Mycolicibacterium</taxon>
    </lineage>
</organism>
<name>A0ABX2JMF5_9MYCO</name>
<evidence type="ECO:0000313" key="1">
    <source>
        <dbReference type="EMBL" id="NTY58736.1"/>
    </source>
</evidence>
<gene>
    <name evidence="1" type="ORF">FEG63_04100</name>
</gene>
<comment type="caution">
    <text evidence="1">The sequence shown here is derived from an EMBL/GenBank/DDBJ whole genome shotgun (WGS) entry which is preliminary data.</text>
</comment>
<protein>
    <submittedName>
        <fullName evidence="1">Uncharacterized protein</fullName>
    </submittedName>
</protein>
<dbReference type="RefSeq" id="WP_174396679.1">
    <property type="nucleotide sequence ID" value="NZ_VBSB01000003.1"/>
</dbReference>
<dbReference type="Proteomes" id="UP000708347">
    <property type="component" value="Unassembled WGS sequence"/>
</dbReference>
<reference evidence="1 2" key="1">
    <citation type="submission" date="2019-05" db="EMBL/GenBank/DDBJ databases">
        <title>Mycolicibacterium sphagni ENV482 genome assembly.</title>
        <authorList>
            <person name="Chen W."/>
            <person name="Faulkner N.W."/>
            <person name="Hyman M.R."/>
        </authorList>
    </citation>
    <scope>NUCLEOTIDE SEQUENCE [LARGE SCALE GENOMIC DNA]</scope>
    <source>
        <strain evidence="1 2">ENV482</strain>
    </source>
</reference>
<dbReference type="EMBL" id="VBSB01000003">
    <property type="protein sequence ID" value="NTY58736.1"/>
    <property type="molecule type" value="Genomic_DNA"/>
</dbReference>
<proteinExistence type="predicted"/>
<accession>A0ABX2JMF5</accession>
<sequence>MTTPIRCPHCGIQQYENENADPALSALDTTCWKCAKPLVVFSPGDEVRDHLDRWTGVVLEPDRDGVTVVAIGNEVHRVNTAHLRSAE</sequence>
<evidence type="ECO:0000313" key="2">
    <source>
        <dbReference type="Proteomes" id="UP000708347"/>
    </source>
</evidence>
<keyword evidence="2" id="KW-1185">Reference proteome</keyword>